<dbReference type="AlphaFoldDB" id="A0A151JFK1"/>
<evidence type="ECO:0000313" key="4">
    <source>
        <dbReference type="EMBL" id="KYN82971.1"/>
    </source>
</evidence>
<sequence length="97" mass="11251">MKKYQFFCQPGQERKNFTFLRMDSDAFLREKGQLLDLGLEVDGDVIFASTDNEAIEKYQSNFTHLTEEMNDSHAESAIPNVVIEAFREISKLLSKRK</sequence>
<reference evidence="2 6" key="1">
    <citation type="submission" date="2015-12" db="EMBL/GenBank/DDBJ databases">
        <authorList>
            <person name="Shamseldin A."/>
            <person name="Moawad H."/>
            <person name="Abd El-Rahim W.M."/>
            <person name="Sadowsky M.J."/>
        </authorList>
    </citation>
    <scope>NUCLEOTIDE SEQUENCE [LARGE SCALE GENOMIC DNA]</scope>
    <source>
        <strain evidence="6">2538-88</strain>
        <strain evidence="2">2756-81</strain>
    </source>
</reference>
<dbReference type="Proteomes" id="UP000075609">
    <property type="component" value="Unassembled WGS sequence"/>
</dbReference>
<dbReference type="Proteomes" id="UP000075349">
    <property type="component" value="Unassembled WGS sequence"/>
</dbReference>
<evidence type="ECO:0000313" key="5">
    <source>
        <dbReference type="EMBL" id="KYN90503.1"/>
    </source>
</evidence>
<dbReference type="RefSeq" id="WP_061897932.1">
    <property type="nucleotide sequence ID" value="NZ_CAXYEW010000085.1"/>
</dbReference>
<proteinExistence type="predicted"/>
<accession>A0A151JFK1</accession>
<name>A0A151JFK1_9VIBR</name>
<evidence type="ECO:0000313" key="1">
    <source>
        <dbReference type="EMBL" id="KYN24533.1"/>
    </source>
</evidence>
<reference evidence="7 8" key="2">
    <citation type="submission" date="2015-12" db="EMBL/GenBank/DDBJ databases">
        <authorList>
            <person name="Tarr C.L."/>
            <person name="Gladney L.M."/>
        </authorList>
    </citation>
    <scope>NUCLEOTIDE SEQUENCE [LARGE SCALE GENOMIC DNA]</scope>
    <source>
        <strain evidence="5 8">1048-83</strain>
        <strain evidence="4">2538-88</strain>
        <strain evidence="7">2756-81</strain>
    </source>
</reference>
<comment type="caution">
    <text evidence="2">The sequence shown here is derived from an EMBL/GenBank/DDBJ whole genome shotgun (WGS) entry which is preliminary data.</text>
</comment>
<accession>A0A151KTQ8</accession>
<dbReference type="EMBL" id="LOBR01000092">
    <property type="protein sequence ID" value="KYN82971.1"/>
    <property type="molecule type" value="Genomic_DNA"/>
</dbReference>
<evidence type="ECO:0000313" key="8">
    <source>
        <dbReference type="Proteomes" id="UP000075609"/>
    </source>
</evidence>
<gene>
    <name evidence="5" type="ORF">ATY35_20930</name>
    <name evidence="4" type="ORF">ATY37_20435</name>
    <name evidence="1" type="ORF">AUQ44_00985</name>
    <name evidence="2" type="ORF">AUQ44_01105</name>
    <name evidence="3" type="ORF">AUQ44_02280</name>
</gene>
<dbReference type="EMBL" id="LOMK01000001">
    <property type="protein sequence ID" value="KYN24533.1"/>
    <property type="molecule type" value="Genomic_DNA"/>
</dbReference>
<dbReference type="EMBL" id="LOBP01000047">
    <property type="protein sequence ID" value="KYN90503.1"/>
    <property type="molecule type" value="Genomic_DNA"/>
</dbReference>
<organism evidence="2 7">
    <name type="scientific">Vibrio cidicii</name>
    <dbReference type="NCBI Taxonomy" id="1763883"/>
    <lineage>
        <taxon>Bacteria</taxon>
        <taxon>Pseudomonadati</taxon>
        <taxon>Pseudomonadota</taxon>
        <taxon>Gammaproteobacteria</taxon>
        <taxon>Vibrionales</taxon>
        <taxon>Vibrionaceae</taxon>
        <taxon>Vibrio</taxon>
    </lineage>
</organism>
<keyword evidence="8" id="KW-1185">Reference proteome</keyword>
<evidence type="ECO:0000313" key="7">
    <source>
        <dbReference type="Proteomes" id="UP000075349"/>
    </source>
</evidence>
<evidence type="ECO:0000313" key="3">
    <source>
        <dbReference type="EMBL" id="KYN24734.1"/>
    </source>
</evidence>
<dbReference type="Proteomes" id="UP000075346">
    <property type="component" value="Unassembled WGS sequence"/>
</dbReference>
<dbReference type="EMBL" id="LOMK01000001">
    <property type="protein sequence ID" value="KYN24734.1"/>
    <property type="molecule type" value="Genomic_DNA"/>
</dbReference>
<protein>
    <submittedName>
        <fullName evidence="2">Uncharacterized protein</fullName>
    </submittedName>
</protein>
<evidence type="ECO:0000313" key="6">
    <source>
        <dbReference type="Proteomes" id="UP000075346"/>
    </source>
</evidence>
<dbReference type="EMBL" id="LOMK01000001">
    <property type="protein sequence ID" value="KYN24551.1"/>
    <property type="molecule type" value="Genomic_DNA"/>
</dbReference>
<evidence type="ECO:0000313" key="2">
    <source>
        <dbReference type="EMBL" id="KYN24551.1"/>
    </source>
</evidence>